<evidence type="ECO:0000256" key="4">
    <source>
        <dbReference type="ARBA" id="ARBA00022982"/>
    </source>
</evidence>
<comment type="cofactor">
    <cofactor evidence="1">
        <name>Fe(3+)</name>
        <dbReference type="ChEBI" id="CHEBI:29034"/>
    </cofactor>
</comment>
<evidence type="ECO:0000313" key="9">
    <source>
        <dbReference type="Proteomes" id="UP000183605"/>
    </source>
</evidence>
<dbReference type="SUPFAM" id="SSF47240">
    <property type="entry name" value="Ferritin-like"/>
    <property type="match status" value="1"/>
</dbReference>
<dbReference type="CDD" id="cd01041">
    <property type="entry name" value="Rubrerythrin"/>
    <property type="match status" value="1"/>
</dbReference>
<evidence type="ECO:0000256" key="1">
    <source>
        <dbReference type="ARBA" id="ARBA00001965"/>
    </source>
</evidence>
<dbReference type="InterPro" id="IPR024934">
    <property type="entry name" value="Rubredoxin-like_dom"/>
</dbReference>
<feature type="domain" description="Rubredoxin-like" evidence="6">
    <location>
        <begin position="151"/>
        <end position="185"/>
    </location>
</feature>
<feature type="domain" description="Ferritin-like diiron" evidence="7">
    <location>
        <begin position="2"/>
        <end position="144"/>
    </location>
</feature>
<dbReference type="GO" id="GO:0016491">
    <property type="term" value="F:oxidoreductase activity"/>
    <property type="evidence" value="ECO:0007669"/>
    <property type="project" value="InterPro"/>
</dbReference>
<organism evidence="8 9">
    <name type="scientific">Candidatus Beckwithbacteria bacterium CG2_30_44_31</name>
    <dbReference type="NCBI Taxonomy" id="1805035"/>
    <lineage>
        <taxon>Bacteria</taxon>
        <taxon>Candidatus Beckwithiibacteriota</taxon>
    </lineage>
</organism>
<dbReference type="SUPFAM" id="SSF57802">
    <property type="entry name" value="Rubredoxin-like"/>
    <property type="match status" value="1"/>
</dbReference>
<gene>
    <name evidence="8" type="ORF">AUK18_00495</name>
</gene>
<dbReference type="AlphaFoldDB" id="A0A1J5AZD0"/>
<proteinExistence type="predicted"/>
<protein>
    <recommendedName>
        <fullName evidence="10">Rubrerythrin family protein</fullName>
    </recommendedName>
</protein>
<dbReference type="Pfam" id="PF21349">
    <property type="entry name" value="RUBY_RBDX"/>
    <property type="match status" value="1"/>
</dbReference>
<evidence type="ECO:0000313" key="8">
    <source>
        <dbReference type="EMBL" id="OIP04195.1"/>
    </source>
</evidence>
<dbReference type="InterPro" id="IPR012347">
    <property type="entry name" value="Ferritin-like"/>
</dbReference>
<dbReference type="PANTHER" id="PTHR43865">
    <property type="entry name" value="RUBRERYTHRIN-RELATED"/>
    <property type="match status" value="1"/>
</dbReference>
<evidence type="ECO:0000256" key="5">
    <source>
        <dbReference type="ARBA" id="ARBA00023004"/>
    </source>
</evidence>
<evidence type="ECO:0008006" key="10">
    <source>
        <dbReference type="Google" id="ProtNLM"/>
    </source>
</evidence>
<keyword evidence="3" id="KW-0479">Metal-binding</keyword>
<accession>A0A1J5AZD0</accession>
<reference evidence="8 9" key="1">
    <citation type="journal article" date="2016" name="Environ. Microbiol.">
        <title>Genomic resolution of a cold subsurface aquifer community provides metabolic insights for novel microbes adapted to high CO concentrations.</title>
        <authorList>
            <person name="Probst A.J."/>
            <person name="Castelle C.J."/>
            <person name="Singh A."/>
            <person name="Brown C.T."/>
            <person name="Anantharaman K."/>
            <person name="Sharon I."/>
            <person name="Hug L.A."/>
            <person name="Burstein D."/>
            <person name="Emerson J.B."/>
            <person name="Thomas B.C."/>
            <person name="Banfield J.F."/>
        </authorList>
    </citation>
    <scope>NUCLEOTIDE SEQUENCE [LARGE SCALE GENOMIC DNA]</scope>
    <source>
        <strain evidence="8">CG2_30_44_31</strain>
    </source>
</reference>
<evidence type="ECO:0000259" key="7">
    <source>
        <dbReference type="PROSITE" id="PS50905"/>
    </source>
</evidence>
<dbReference type="PANTHER" id="PTHR43865:SF1">
    <property type="entry name" value="RUBRERYTHRIN-RELATED"/>
    <property type="match status" value="1"/>
</dbReference>
<evidence type="ECO:0000256" key="3">
    <source>
        <dbReference type="ARBA" id="ARBA00022723"/>
    </source>
</evidence>
<dbReference type="InterPro" id="IPR048574">
    <property type="entry name" value="RUBY_RBDX"/>
</dbReference>
<dbReference type="InterPro" id="IPR003251">
    <property type="entry name" value="Rr_diiron-bd_dom"/>
</dbReference>
<dbReference type="PROSITE" id="PS50903">
    <property type="entry name" value="RUBREDOXIN_LIKE"/>
    <property type="match status" value="1"/>
</dbReference>
<dbReference type="Pfam" id="PF02915">
    <property type="entry name" value="Rubrerythrin"/>
    <property type="match status" value="1"/>
</dbReference>
<dbReference type="EMBL" id="MNXQ01000011">
    <property type="protein sequence ID" value="OIP04195.1"/>
    <property type="molecule type" value="Genomic_DNA"/>
</dbReference>
<dbReference type="Gene3D" id="1.20.1260.10">
    <property type="match status" value="1"/>
</dbReference>
<dbReference type="InterPro" id="IPR052364">
    <property type="entry name" value="Rubrerythrin"/>
</dbReference>
<dbReference type="GO" id="GO:0005506">
    <property type="term" value="F:iron ion binding"/>
    <property type="evidence" value="ECO:0007669"/>
    <property type="project" value="InterPro"/>
</dbReference>
<dbReference type="Gene3D" id="2.20.28.10">
    <property type="match status" value="1"/>
</dbReference>
<evidence type="ECO:0000256" key="2">
    <source>
        <dbReference type="ARBA" id="ARBA00022448"/>
    </source>
</evidence>
<evidence type="ECO:0000259" key="6">
    <source>
        <dbReference type="PROSITE" id="PS50903"/>
    </source>
</evidence>
<dbReference type="InterPro" id="IPR009040">
    <property type="entry name" value="Ferritin-like_diiron"/>
</dbReference>
<keyword evidence="4" id="KW-0249">Electron transport</keyword>
<dbReference type="PROSITE" id="PS50905">
    <property type="entry name" value="FERRITIN_LIKE"/>
    <property type="match status" value="1"/>
</dbReference>
<sequence length="189" mass="22299">MNNMFSQTQQNLLKAFAGESQARNKYHMFAKLARKENLEWIARVFEETADNERAHAEELFEQIRGEVRVGANLEIKPFAKTSDNLKMAAEGERYEWTTMYPDFEKQAVADKEPESIRLFGQLKKVEEKHEERYIIIAKKLDSQTLYDSDTEWEWKCVNCGYIYKGKRPPEKCPVCQKPFTWYMPLGLVR</sequence>
<keyword evidence="5" id="KW-0408">Iron</keyword>
<name>A0A1J5AZD0_9BACT</name>
<dbReference type="InterPro" id="IPR009078">
    <property type="entry name" value="Ferritin-like_SF"/>
</dbReference>
<dbReference type="Proteomes" id="UP000183605">
    <property type="component" value="Unassembled WGS sequence"/>
</dbReference>
<keyword evidence="2" id="KW-0813">Transport</keyword>
<comment type="caution">
    <text evidence="8">The sequence shown here is derived from an EMBL/GenBank/DDBJ whole genome shotgun (WGS) entry which is preliminary data.</text>
</comment>